<evidence type="ECO:0000259" key="2">
    <source>
        <dbReference type="Pfam" id="PF07110"/>
    </source>
</evidence>
<feature type="domain" description="EthD" evidence="2">
    <location>
        <begin position="19"/>
        <end position="115"/>
    </location>
</feature>
<accession>A0A6G1JU06</accession>
<sequence length="196" mass="22361">MAAIKERQLLCLTMMGYMKEGLTEEQLCDFQVNQHTRLISGLMEKYGVLRYTITHNTKQTRALLPRLFDPRYVEYSDHDFVVRIIFPSLEAFEQVKKDPFYMERISKDHLNFADRTKRTRLVLLSLPLTIVVRLTLPLSSMTLGFVHEIVHEGKVVEIEDPHTIACTVNNAALDEFGNFGKAGIESGDVGETSQAP</sequence>
<gene>
    <name evidence="3" type="ORF">K504DRAFT_391648</name>
</gene>
<reference evidence="3" key="1">
    <citation type="journal article" date="2020" name="Stud. Mycol.">
        <title>101 Dothideomycetes genomes: a test case for predicting lifestyles and emergence of pathogens.</title>
        <authorList>
            <person name="Haridas S."/>
            <person name="Albert R."/>
            <person name="Binder M."/>
            <person name="Bloem J."/>
            <person name="Labutti K."/>
            <person name="Salamov A."/>
            <person name="Andreopoulos B."/>
            <person name="Baker S."/>
            <person name="Barry K."/>
            <person name="Bills G."/>
            <person name="Bluhm B."/>
            <person name="Cannon C."/>
            <person name="Castanera R."/>
            <person name="Culley D."/>
            <person name="Daum C."/>
            <person name="Ezra D."/>
            <person name="Gonzalez J."/>
            <person name="Henrissat B."/>
            <person name="Kuo A."/>
            <person name="Liang C."/>
            <person name="Lipzen A."/>
            <person name="Lutzoni F."/>
            <person name="Magnuson J."/>
            <person name="Mondo S."/>
            <person name="Nolan M."/>
            <person name="Ohm R."/>
            <person name="Pangilinan J."/>
            <person name="Park H.-J."/>
            <person name="Ramirez L."/>
            <person name="Alfaro M."/>
            <person name="Sun H."/>
            <person name="Tritt A."/>
            <person name="Yoshinaga Y."/>
            <person name="Zwiers L.-H."/>
            <person name="Turgeon B."/>
            <person name="Goodwin S."/>
            <person name="Spatafora J."/>
            <person name="Crous P."/>
            <person name="Grigoriev I."/>
        </authorList>
    </citation>
    <scope>NUCLEOTIDE SEQUENCE</scope>
    <source>
        <strain evidence="3">CBS 279.74</strain>
    </source>
</reference>
<dbReference type="Pfam" id="PF07110">
    <property type="entry name" value="EthD"/>
    <property type="match status" value="1"/>
</dbReference>
<evidence type="ECO:0000313" key="4">
    <source>
        <dbReference type="Proteomes" id="UP000799428"/>
    </source>
</evidence>
<dbReference type="Proteomes" id="UP000799428">
    <property type="component" value="Unassembled WGS sequence"/>
</dbReference>
<keyword evidence="4" id="KW-1185">Reference proteome</keyword>
<comment type="similarity">
    <text evidence="1">Belongs to the tpcK family.</text>
</comment>
<proteinExistence type="inferred from homology"/>
<name>A0A6G1JU06_9PLEO</name>
<dbReference type="EMBL" id="MU005785">
    <property type="protein sequence ID" value="KAF2703803.1"/>
    <property type="molecule type" value="Genomic_DNA"/>
</dbReference>
<evidence type="ECO:0000256" key="1">
    <source>
        <dbReference type="ARBA" id="ARBA00005986"/>
    </source>
</evidence>
<dbReference type="GO" id="GO:0016491">
    <property type="term" value="F:oxidoreductase activity"/>
    <property type="evidence" value="ECO:0007669"/>
    <property type="project" value="InterPro"/>
</dbReference>
<dbReference type="AlphaFoldDB" id="A0A6G1JU06"/>
<protein>
    <recommendedName>
        <fullName evidence="2">EthD domain-containing protein</fullName>
    </recommendedName>
</protein>
<dbReference type="SUPFAM" id="SSF54909">
    <property type="entry name" value="Dimeric alpha+beta barrel"/>
    <property type="match status" value="1"/>
</dbReference>
<dbReference type="OrthoDB" id="3454835at2759"/>
<dbReference type="Gene3D" id="3.30.70.100">
    <property type="match status" value="1"/>
</dbReference>
<dbReference type="InterPro" id="IPR009799">
    <property type="entry name" value="EthD_dom"/>
</dbReference>
<evidence type="ECO:0000313" key="3">
    <source>
        <dbReference type="EMBL" id="KAF2703803.1"/>
    </source>
</evidence>
<organism evidence="3 4">
    <name type="scientific">Pleomassaria siparia CBS 279.74</name>
    <dbReference type="NCBI Taxonomy" id="1314801"/>
    <lineage>
        <taxon>Eukaryota</taxon>
        <taxon>Fungi</taxon>
        <taxon>Dikarya</taxon>
        <taxon>Ascomycota</taxon>
        <taxon>Pezizomycotina</taxon>
        <taxon>Dothideomycetes</taxon>
        <taxon>Pleosporomycetidae</taxon>
        <taxon>Pleosporales</taxon>
        <taxon>Pleomassariaceae</taxon>
        <taxon>Pleomassaria</taxon>
    </lineage>
</organism>
<dbReference type="InterPro" id="IPR011008">
    <property type="entry name" value="Dimeric_a/b-barrel"/>
</dbReference>